<feature type="domain" description="MobA-like NTP transferase" evidence="18">
    <location>
        <begin position="11"/>
        <end position="136"/>
    </location>
</feature>
<proteinExistence type="inferred from homology"/>
<evidence type="ECO:0000256" key="9">
    <source>
        <dbReference type="ARBA" id="ARBA00022960"/>
    </source>
</evidence>
<dbReference type="GO" id="GO:0005737">
    <property type="term" value="C:cytoplasm"/>
    <property type="evidence" value="ECO:0007669"/>
    <property type="project" value="UniProtKB-SubCell"/>
</dbReference>
<dbReference type="GO" id="GO:0046872">
    <property type="term" value="F:metal ion binding"/>
    <property type="evidence" value="ECO:0007669"/>
    <property type="project" value="UniProtKB-KW"/>
</dbReference>
<keyword evidence="10" id="KW-0573">Peptidoglycan synthesis</keyword>
<dbReference type="GO" id="GO:0019134">
    <property type="term" value="F:glucosamine-1-phosphate N-acetyltransferase activity"/>
    <property type="evidence" value="ECO:0007669"/>
    <property type="project" value="UniProtKB-EC"/>
</dbReference>
<dbReference type="STRING" id="1497955.HMPREF1872_00022"/>
<reference evidence="21" key="1">
    <citation type="submission" date="2016-01" db="EMBL/GenBank/DDBJ databases">
        <authorList>
            <person name="Mitreva M."/>
            <person name="Pepin K.H."/>
            <person name="Mihindukulasuriya K.A."/>
            <person name="Fulton R."/>
            <person name="Fronick C."/>
            <person name="O'Laughlin M."/>
            <person name="Miner T."/>
            <person name="Herter B."/>
            <person name="Rosa B.A."/>
            <person name="Cordes M."/>
            <person name="Tomlinson C."/>
            <person name="Wollam A."/>
            <person name="Palsikar V.B."/>
            <person name="Mardis E.R."/>
            <person name="Wilson R.K."/>
        </authorList>
    </citation>
    <scope>NUCLEOTIDE SEQUENCE [LARGE SCALE GENOMIC DNA]</scope>
    <source>
        <strain evidence="21">KA00274</strain>
    </source>
</reference>
<gene>
    <name evidence="20" type="ORF">HMPREF1872_00022</name>
</gene>
<evidence type="ECO:0000313" key="20">
    <source>
        <dbReference type="EMBL" id="KXB42686.1"/>
    </source>
</evidence>
<keyword evidence="11" id="KW-0511">Multifunctional enzyme</keyword>
<dbReference type="PANTHER" id="PTHR43584:SF3">
    <property type="entry name" value="BIFUNCTIONAL PROTEIN GLMU"/>
    <property type="match status" value="1"/>
</dbReference>
<keyword evidence="7" id="KW-0479">Metal-binding</keyword>
<keyword evidence="8" id="KW-0460">Magnesium</keyword>
<feature type="region of interest" description="Disordered" evidence="17">
    <location>
        <begin position="414"/>
        <end position="433"/>
    </location>
</feature>
<comment type="caution">
    <text evidence="20">The sequence shown here is derived from an EMBL/GenBank/DDBJ whole genome shotgun (WGS) entry which is preliminary data.</text>
</comment>
<evidence type="ECO:0000256" key="10">
    <source>
        <dbReference type="ARBA" id="ARBA00022984"/>
    </source>
</evidence>
<evidence type="ECO:0000256" key="5">
    <source>
        <dbReference type="ARBA" id="ARBA00022679"/>
    </source>
</evidence>
<keyword evidence="5 20" id="KW-0808">Transferase</keyword>
<evidence type="ECO:0000256" key="13">
    <source>
        <dbReference type="ARBA" id="ARBA00023316"/>
    </source>
</evidence>
<evidence type="ECO:0000256" key="14">
    <source>
        <dbReference type="ARBA" id="ARBA00048247"/>
    </source>
</evidence>
<comment type="catalytic activity">
    <reaction evidence="15">
        <text>N-acetyl-alpha-D-glucosamine 1-phosphate + UTP + H(+) = UDP-N-acetyl-alpha-D-glucosamine + diphosphate</text>
        <dbReference type="Rhea" id="RHEA:13509"/>
        <dbReference type="ChEBI" id="CHEBI:15378"/>
        <dbReference type="ChEBI" id="CHEBI:33019"/>
        <dbReference type="ChEBI" id="CHEBI:46398"/>
        <dbReference type="ChEBI" id="CHEBI:57705"/>
        <dbReference type="ChEBI" id="CHEBI:57776"/>
        <dbReference type="EC" id="2.7.7.23"/>
    </reaction>
</comment>
<keyword evidence="4" id="KW-0963">Cytoplasm</keyword>
<comment type="cofactor">
    <cofactor evidence="1">
        <name>Mg(2+)</name>
        <dbReference type="ChEBI" id="CHEBI:18420"/>
    </cofactor>
</comment>
<dbReference type="Pfam" id="PF12804">
    <property type="entry name" value="NTP_transf_3"/>
    <property type="match status" value="1"/>
</dbReference>
<keyword evidence="12" id="KW-0012">Acyltransferase</keyword>
<dbReference type="OrthoDB" id="9775031at2"/>
<dbReference type="Gene3D" id="3.90.550.10">
    <property type="entry name" value="Spore Coat Polysaccharide Biosynthesis Protein SpsA, Chain A"/>
    <property type="match status" value="1"/>
</dbReference>
<evidence type="ECO:0000259" key="18">
    <source>
        <dbReference type="Pfam" id="PF12804"/>
    </source>
</evidence>
<evidence type="ECO:0000259" key="19">
    <source>
        <dbReference type="Pfam" id="PF25087"/>
    </source>
</evidence>
<evidence type="ECO:0000256" key="16">
    <source>
        <dbReference type="ARBA" id="ARBA00049628"/>
    </source>
</evidence>
<dbReference type="GO" id="GO:0008360">
    <property type="term" value="P:regulation of cell shape"/>
    <property type="evidence" value="ECO:0007669"/>
    <property type="project" value="UniProtKB-KW"/>
</dbReference>
<evidence type="ECO:0000256" key="6">
    <source>
        <dbReference type="ARBA" id="ARBA00022695"/>
    </source>
</evidence>
<evidence type="ECO:0000256" key="7">
    <source>
        <dbReference type="ARBA" id="ARBA00022723"/>
    </source>
</evidence>
<dbReference type="InterPro" id="IPR025877">
    <property type="entry name" value="MobA-like_NTP_Trfase"/>
</dbReference>
<comment type="similarity">
    <text evidence="3">In the N-terminal section; belongs to the N-acetylglucosamine-1-phosphate uridyltransferase family.</text>
</comment>
<evidence type="ECO:0000256" key="8">
    <source>
        <dbReference type="ARBA" id="ARBA00022842"/>
    </source>
</evidence>
<evidence type="ECO:0000256" key="12">
    <source>
        <dbReference type="ARBA" id="ARBA00023315"/>
    </source>
</evidence>
<dbReference type="SUPFAM" id="SSF53448">
    <property type="entry name" value="Nucleotide-diphospho-sugar transferases"/>
    <property type="match status" value="1"/>
</dbReference>
<evidence type="ECO:0000256" key="2">
    <source>
        <dbReference type="ARBA" id="ARBA00007707"/>
    </source>
</evidence>
<dbReference type="GO" id="GO:0003977">
    <property type="term" value="F:UDP-N-acetylglucosamine diphosphorylase activity"/>
    <property type="evidence" value="ECO:0007669"/>
    <property type="project" value="UniProtKB-EC"/>
</dbReference>
<protein>
    <submittedName>
        <fullName evidence="20">Putative UDP-N-acetylglucosamine diphosphorylase/glucosamine-1-phosphate N-acetyltransferase</fullName>
    </submittedName>
</protein>
<comment type="similarity">
    <text evidence="2">In the C-terminal section; belongs to the transferase hexapeptide repeat family.</text>
</comment>
<evidence type="ECO:0000313" key="21">
    <source>
        <dbReference type="Proteomes" id="UP000070080"/>
    </source>
</evidence>
<comment type="function">
    <text evidence="16">Catalyzes the last two sequential reactions in the de novo biosynthetic pathway for UDP-N-acetylglucosamine (UDP-GlcNAc). The C-terminal domain catalyzes the transfer of acetyl group from acetyl coenzyme A to glucosamine-1-phosphate (GlcN-1-P) to produce N-acetylglucosamine-1-phosphate (GlcNAc-1-P), which is converted into UDP-GlcNAc by the transfer of uridine 5-monophosphate (from uridine 5-triphosphate), a reaction catalyzed by the N-terminal domain.</text>
</comment>
<evidence type="ECO:0000256" key="11">
    <source>
        <dbReference type="ARBA" id="ARBA00023268"/>
    </source>
</evidence>
<dbReference type="Gene3D" id="2.160.10.10">
    <property type="entry name" value="Hexapeptide repeat proteins"/>
    <property type="match status" value="1"/>
</dbReference>
<dbReference type="InterPro" id="IPR029044">
    <property type="entry name" value="Nucleotide-diphossugar_trans"/>
</dbReference>
<keyword evidence="6" id="KW-0548">Nucleotidyltransferase</keyword>
<dbReference type="InterPro" id="IPR050065">
    <property type="entry name" value="GlmU-like"/>
</dbReference>
<evidence type="ECO:0000256" key="4">
    <source>
        <dbReference type="ARBA" id="ARBA00022490"/>
    </source>
</evidence>
<dbReference type="EMBL" id="LSCV01000001">
    <property type="protein sequence ID" value="KXB42686.1"/>
    <property type="molecule type" value="Genomic_DNA"/>
</dbReference>
<dbReference type="SUPFAM" id="SSF51161">
    <property type="entry name" value="Trimeric LpxA-like enzymes"/>
    <property type="match status" value="1"/>
</dbReference>
<feature type="domain" description="Mannose-1-phosphate guanyltransferase C-terminal" evidence="19">
    <location>
        <begin position="288"/>
        <end position="388"/>
    </location>
</feature>
<dbReference type="PANTHER" id="PTHR43584">
    <property type="entry name" value="NUCLEOTIDYL TRANSFERASE"/>
    <property type="match status" value="1"/>
</dbReference>
<dbReference type="Pfam" id="PF25087">
    <property type="entry name" value="GMPPB_C"/>
    <property type="match status" value="1"/>
</dbReference>
<dbReference type="GO" id="GO:0009252">
    <property type="term" value="P:peptidoglycan biosynthetic process"/>
    <property type="evidence" value="ECO:0007669"/>
    <property type="project" value="UniProtKB-KW"/>
</dbReference>
<evidence type="ECO:0000256" key="15">
    <source>
        <dbReference type="ARBA" id="ARBA00048493"/>
    </source>
</evidence>
<evidence type="ECO:0000256" key="1">
    <source>
        <dbReference type="ARBA" id="ARBA00001946"/>
    </source>
</evidence>
<evidence type="ECO:0000256" key="3">
    <source>
        <dbReference type="ARBA" id="ARBA00007947"/>
    </source>
</evidence>
<keyword evidence="13" id="KW-0961">Cell wall biogenesis/degradation</keyword>
<dbReference type="InterPro" id="IPR056729">
    <property type="entry name" value="GMPPB_C"/>
</dbReference>
<sequence>MKEVQAMLNGAFVLAAGTSSRMESRTSKLLQKVAGRPMILWVKEALKQAGASEQVYVVGYQQAEIRKTVGENMIYMLQERPLGTGHATAKAASFLEGVDGAILVCPADIPLIRPQTLVKLVRRFEETKCACAFLTAHIAKELNLTYEEVCRDSNGEVCDLKSAPKFNQSVDFFTESGGFFSRSRNLTPRMRNDLVEVSSGIYCFDTSLLLSALGKIGAKLGNDRPYELSDIIKLLLADGQKVETVEAYSLEVLGVKTRAELDDVIYIMNQRICDYHMLRGVTIVDPDTCQIDYDVRIGADTVVGPNVVLLDGCQISTNCEIGPFSTLKSAIIGANTKVERAVLTECKLGQDNRIGAFTEIRQSVLGDDCQVDSFSLVQNSELQAQNLVNDHVSLTYIKSEKMQEYKSGTVLRNHLSQKQEERREKENIRNKQK</sequence>
<name>A0A133YHL9_9FIRM</name>
<evidence type="ECO:0000256" key="17">
    <source>
        <dbReference type="SAM" id="MobiDB-lite"/>
    </source>
</evidence>
<dbReference type="AlphaFoldDB" id="A0A133YHL9"/>
<dbReference type="InterPro" id="IPR011004">
    <property type="entry name" value="Trimer_LpxA-like_sf"/>
</dbReference>
<keyword evidence="9" id="KW-0133">Cell shape</keyword>
<dbReference type="Proteomes" id="UP000070080">
    <property type="component" value="Unassembled WGS sequence"/>
</dbReference>
<keyword evidence="21" id="KW-1185">Reference proteome</keyword>
<accession>A0A133YHL9</accession>
<comment type="catalytic activity">
    <reaction evidence="14">
        <text>alpha-D-glucosamine 1-phosphate + acetyl-CoA = N-acetyl-alpha-D-glucosamine 1-phosphate + CoA + H(+)</text>
        <dbReference type="Rhea" id="RHEA:13725"/>
        <dbReference type="ChEBI" id="CHEBI:15378"/>
        <dbReference type="ChEBI" id="CHEBI:57287"/>
        <dbReference type="ChEBI" id="CHEBI:57288"/>
        <dbReference type="ChEBI" id="CHEBI:57776"/>
        <dbReference type="ChEBI" id="CHEBI:58516"/>
        <dbReference type="EC" id="2.3.1.157"/>
    </reaction>
</comment>
<organism evidence="20 21">
    <name type="scientific">Amygdalobacter nucleatus</name>
    <dbReference type="NCBI Taxonomy" id="3029274"/>
    <lineage>
        <taxon>Bacteria</taxon>
        <taxon>Bacillati</taxon>
        <taxon>Bacillota</taxon>
        <taxon>Clostridia</taxon>
        <taxon>Eubacteriales</taxon>
        <taxon>Oscillospiraceae</taxon>
        <taxon>Amygdalobacter</taxon>
    </lineage>
</organism>
<dbReference type="GO" id="GO:0071555">
    <property type="term" value="P:cell wall organization"/>
    <property type="evidence" value="ECO:0007669"/>
    <property type="project" value="UniProtKB-KW"/>
</dbReference>
<feature type="compositionally biased region" description="Basic and acidic residues" evidence="17">
    <location>
        <begin position="417"/>
        <end position="433"/>
    </location>
</feature>